<feature type="region of interest" description="Disordered" evidence="1">
    <location>
        <begin position="59"/>
        <end position="78"/>
    </location>
</feature>
<dbReference type="Proteomes" id="UP000789396">
    <property type="component" value="Unassembled WGS sequence"/>
</dbReference>
<gene>
    <name evidence="2" type="ORF">RFULGI_LOCUS12375</name>
</gene>
<comment type="caution">
    <text evidence="2">The sequence shown here is derived from an EMBL/GenBank/DDBJ whole genome shotgun (WGS) entry which is preliminary data.</text>
</comment>
<reference evidence="2" key="1">
    <citation type="submission" date="2021-06" db="EMBL/GenBank/DDBJ databases">
        <authorList>
            <person name="Kallberg Y."/>
            <person name="Tangrot J."/>
            <person name="Rosling A."/>
        </authorList>
    </citation>
    <scope>NUCLEOTIDE SEQUENCE</scope>
    <source>
        <strain evidence="2">IN212</strain>
    </source>
</reference>
<organism evidence="2 3">
    <name type="scientific">Racocetra fulgida</name>
    <dbReference type="NCBI Taxonomy" id="60492"/>
    <lineage>
        <taxon>Eukaryota</taxon>
        <taxon>Fungi</taxon>
        <taxon>Fungi incertae sedis</taxon>
        <taxon>Mucoromycota</taxon>
        <taxon>Glomeromycotina</taxon>
        <taxon>Glomeromycetes</taxon>
        <taxon>Diversisporales</taxon>
        <taxon>Gigasporaceae</taxon>
        <taxon>Racocetra</taxon>
    </lineage>
</organism>
<evidence type="ECO:0000313" key="2">
    <source>
        <dbReference type="EMBL" id="CAG8734276.1"/>
    </source>
</evidence>
<name>A0A9N9IG43_9GLOM</name>
<accession>A0A9N9IG43</accession>
<keyword evidence="3" id="KW-1185">Reference proteome</keyword>
<proteinExistence type="predicted"/>
<protein>
    <submittedName>
        <fullName evidence="2">19832_t:CDS:1</fullName>
    </submittedName>
</protein>
<dbReference type="EMBL" id="CAJVPZ010029460">
    <property type="protein sequence ID" value="CAG8734276.1"/>
    <property type="molecule type" value="Genomic_DNA"/>
</dbReference>
<evidence type="ECO:0000313" key="3">
    <source>
        <dbReference type="Proteomes" id="UP000789396"/>
    </source>
</evidence>
<sequence>EPFLVADKFAQEIETTITNNNNLVLYLSIFDQSEVDFYEKNLTILEQKIEFVKEVDSNNLSDSDESLQDDSTSDKENNDLAIAIQI</sequence>
<evidence type="ECO:0000256" key="1">
    <source>
        <dbReference type="SAM" id="MobiDB-lite"/>
    </source>
</evidence>
<feature type="non-terminal residue" evidence="2">
    <location>
        <position position="1"/>
    </location>
</feature>
<dbReference type="AlphaFoldDB" id="A0A9N9IG43"/>